<dbReference type="Proteomes" id="UP000029661">
    <property type="component" value="Chromosome"/>
</dbReference>
<dbReference type="SMART" id="SM00465">
    <property type="entry name" value="GIYc"/>
    <property type="match status" value="1"/>
</dbReference>
<dbReference type="STRING" id="2162.BRM9_1963"/>
<organism evidence="2 4">
    <name type="scientific">Methanobacterium formicicum</name>
    <dbReference type="NCBI Taxonomy" id="2162"/>
    <lineage>
        <taxon>Archaea</taxon>
        <taxon>Methanobacteriati</taxon>
        <taxon>Methanobacteriota</taxon>
        <taxon>Methanomada group</taxon>
        <taxon>Methanobacteria</taxon>
        <taxon>Methanobacteriales</taxon>
        <taxon>Methanobacteriaceae</taxon>
        <taxon>Methanobacterium</taxon>
    </lineage>
</organism>
<dbReference type="AlphaFoldDB" id="A0A089ZF87"/>
<evidence type="ECO:0000313" key="3">
    <source>
        <dbReference type="EMBL" id="CEL24041.1"/>
    </source>
</evidence>
<dbReference type="PATRIC" id="fig|2162.10.peg.404"/>
<accession>A0A089ZF87</accession>
<evidence type="ECO:0000259" key="1">
    <source>
        <dbReference type="SMART" id="SM00465"/>
    </source>
</evidence>
<reference evidence="3" key="2">
    <citation type="submission" date="2014-09" db="EMBL/GenBank/DDBJ databases">
        <authorList>
            <person name="Bishop-Lilly K.A."/>
            <person name="Broomall S.M."/>
            <person name="Chain P.S."/>
            <person name="Chertkov O."/>
            <person name="Coyne S.R."/>
            <person name="Daligault H.E."/>
            <person name="Davenport K.W."/>
            <person name="Erkkila T."/>
            <person name="Frey K.G."/>
            <person name="Gibbons H.S."/>
            <person name="Gu W."/>
            <person name="Jaissle J."/>
            <person name="Johnson S.L."/>
            <person name="Koroleva G.I."/>
            <person name="Ladner J.T."/>
            <person name="Lo C.-C."/>
            <person name="Minogue T.D."/>
            <person name="Munk C."/>
            <person name="Palacios G.F."/>
            <person name="Redden C.L."/>
            <person name="Rosenzweig C.N."/>
            <person name="Scholz M.B."/>
            <person name="Teshima H."/>
            <person name="Xu Y."/>
        </authorList>
    </citation>
    <scope>NUCLEOTIDE SEQUENCE</scope>
    <source>
        <strain evidence="3">Mb9</strain>
    </source>
</reference>
<dbReference type="InterPro" id="IPR000305">
    <property type="entry name" value="GIY-YIG_endonuc"/>
</dbReference>
<name>A0A089ZF87_METFO</name>
<evidence type="ECO:0000313" key="4">
    <source>
        <dbReference type="Proteomes" id="UP000029661"/>
    </source>
</evidence>
<sequence>MAKKTILKGTYCILIDLKVDQSIEIGKKGEIQFKSGFYVYVGSALNSLGGRIKRHLRPTKKMHWHVDYLLDNPNSNIMEVFFSDDGVKHECELATQIAEGGEGIPGFGCSDCRCRSHLFYFSSQSPATENCLSGFEKLKLRVKTLEDLD</sequence>
<dbReference type="Proteomes" id="UP000062768">
    <property type="component" value="Chromosome I"/>
</dbReference>
<dbReference type="KEGG" id="mfc:BRM9_1963"/>
<dbReference type="OrthoDB" id="17296at2157"/>
<dbReference type="GeneID" id="26738655"/>
<dbReference type="PANTHER" id="PTHR37460:SF1">
    <property type="entry name" value="ENDONUCLEASE III"/>
    <property type="match status" value="1"/>
</dbReference>
<dbReference type="EMBL" id="LN734822">
    <property type="protein sequence ID" value="CEL24041.1"/>
    <property type="molecule type" value="Genomic_DNA"/>
</dbReference>
<feature type="domain" description="GIY-YIG" evidence="1">
    <location>
        <begin position="25"/>
        <end position="122"/>
    </location>
</feature>
<evidence type="ECO:0000313" key="2">
    <source>
        <dbReference type="EMBL" id="AIS32767.1"/>
    </source>
</evidence>
<keyword evidence="5" id="KW-1185">Reference proteome</keyword>
<dbReference type="EMBL" id="CP006933">
    <property type="protein sequence ID" value="AIS32767.1"/>
    <property type="molecule type" value="Genomic_DNA"/>
</dbReference>
<dbReference type="Pfam" id="PF01986">
    <property type="entry name" value="DUF123"/>
    <property type="match status" value="1"/>
</dbReference>
<dbReference type="PANTHER" id="PTHR37460">
    <property type="entry name" value="ENDONUCLEASE III"/>
    <property type="match status" value="1"/>
</dbReference>
<gene>
    <name evidence="2" type="ORF">BRM9_1963</name>
    <name evidence="3" type="ORF">MB9_0394</name>
</gene>
<reference evidence="2" key="1">
    <citation type="submission" date="2013-12" db="EMBL/GenBank/DDBJ databases">
        <title>The complete genome sequence of Methanobacterium sp. BRM9.</title>
        <authorList>
            <consortium name="Pastoral Greenhouse Gas Research Consortium"/>
            <person name="Kelly W.J."/>
            <person name="Leahy S.C."/>
            <person name="Perry R."/>
            <person name="Li D."/>
            <person name="Altermann E."/>
            <person name="Lambie S.C."/>
            <person name="Attwood G.T."/>
        </authorList>
    </citation>
    <scope>NUCLEOTIDE SEQUENCE [LARGE SCALE GENOMIC DNA]</scope>
    <source>
        <strain evidence="2">BRM9</strain>
    </source>
</reference>
<evidence type="ECO:0000313" key="5">
    <source>
        <dbReference type="Proteomes" id="UP000062768"/>
    </source>
</evidence>
<dbReference type="CDD" id="cd10441">
    <property type="entry name" value="GIY-YIG_COG1833"/>
    <property type="match status" value="1"/>
</dbReference>
<protein>
    <recommendedName>
        <fullName evidence="1">GIY-YIG domain-containing protein</fullName>
    </recommendedName>
</protein>
<dbReference type="RefSeq" id="WP_048085635.1">
    <property type="nucleotide sequence ID" value="NZ_CALCVY010000218.1"/>
</dbReference>
<dbReference type="InterPro" id="IPR002837">
    <property type="entry name" value="DUF123"/>
</dbReference>
<proteinExistence type="predicted"/>